<proteinExistence type="predicted"/>
<feature type="domain" description="DUF6970" evidence="1">
    <location>
        <begin position="24"/>
        <end position="100"/>
    </location>
</feature>
<accession>A0A5B8A5F3</accession>
<evidence type="ECO:0000259" key="1">
    <source>
        <dbReference type="Pfam" id="PF22311"/>
    </source>
</evidence>
<dbReference type="EMBL" id="CP040896">
    <property type="protein sequence ID" value="QDA62550.1"/>
    <property type="molecule type" value="Genomic_DNA"/>
</dbReference>
<reference evidence="2 3" key="1">
    <citation type="submission" date="2019-06" db="EMBL/GenBank/DDBJ databases">
        <authorList>
            <person name="Srinivasan S."/>
        </authorList>
    </citation>
    <scope>NUCLEOTIDE SEQUENCE [LARGE SCALE GENOMIC DNA]</scope>
    <source>
        <strain evidence="2 3">17J68-5</strain>
    </source>
</reference>
<dbReference type="OrthoDB" id="676710at2"/>
<evidence type="ECO:0000313" key="3">
    <source>
        <dbReference type="Proteomes" id="UP000305398"/>
    </source>
</evidence>
<protein>
    <recommendedName>
        <fullName evidence="1">DUF6970 domain-containing protein</fullName>
    </recommendedName>
</protein>
<dbReference type="InterPro" id="IPR054243">
    <property type="entry name" value="DUF6970"/>
</dbReference>
<dbReference type="AlphaFoldDB" id="A0A5B8A5F3"/>
<name>A0A5B8A5F3_9BACT</name>
<dbReference type="Pfam" id="PF22311">
    <property type="entry name" value="DUF6970"/>
    <property type="match status" value="1"/>
</dbReference>
<dbReference type="Proteomes" id="UP000305398">
    <property type="component" value="Chromosome"/>
</dbReference>
<keyword evidence="3" id="KW-1185">Reference proteome</keyword>
<evidence type="ECO:0000313" key="2">
    <source>
        <dbReference type="EMBL" id="QDA62550.1"/>
    </source>
</evidence>
<sequence length="102" mass="11481">MAFQCDDDNAKPCPGDAVERKIEELKAKPKQNPAAEVYEYTYKGQKVYLISSDCCDQYNLLYDQCMTTICAPSGGFSGAGDGRCADFYDKATDKRLVWRDNR</sequence>
<gene>
    <name evidence="2" type="ORF">FHG12_11410</name>
</gene>
<organism evidence="2 3">
    <name type="scientific">Hymenobacter jejuensis</name>
    <dbReference type="NCBI Taxonomy" id="2502781"/>
    <lineage>
        <taxon>Bacteria</taxon>
        <taxon>Pseudomonadati</taxon>
        <taxon>Bacteroidota</taxon>
        <taxon>Cytophagia</taxon>
        <taxon>Cytophagales</taxon>
        <taxon>Hymenobacteraceae</taxon>
        <taxon>Hymenobacter</taxon>
    </lineage>
</organism>
<dbReference type="KEGG" id="hyj:FHG12_11410"/>